<evidence type="ECO:0000256" key="1">
    <source>
        <dbReference type="ARBA" id="ARBA00006270"/>
    </source>
</evidence>
<dbReference type="FunFam" id="3.40.50.300:FF:001447">
    <property type="entry name" value="Ras-related protein Rab-1B"/>
    <property type="match status" value="1"/>
</dbReference>
<keyword evidence="5" id="KW-1185">Reference proteome</keyword>
<dbReference type="InterPro" id="IPR001806">
    <property type="entry name" value="Small_GTPase"/>
</dbReference>
<gene>
    <name evidence="4" type="ORF">SteCoe_24552</name>
</gene>
<keyword evidence="2" id="KW-0547">Nucleotide-binding</keyword>
<accession>A0A1R2BH92</accession>
<dbReference type="SMART" id="SM00175">
    <property type="entry name" value="RAB"/>
    <property type="match status" value="1"/>
</dbReference>
<name>A0A1R2BH92_9CILI</name>
<dbReference type="PANTHER" id="PTHR47981">
    <property type="entry name" value="RAB FAMILY"/>
    <property type="match status" value="1"/>
</dbReference>
<dbReference type="AlphaFoldDB" id="A0A1R2BH92"/>
<evidence type="ECO:0000256" key="3">
    <source>
        <dbReference type="ARBA" id="ARBA00023134"/>
    </source>
</evidence>
<dbReference type="NCBIfam" id="TIGR00231">
    <property type="entry name" value="small_GTP"/>
    <property type="match status" value="1"/>
</dbReference>
<dbReference type="SUPFAM" id="SSF52540">
    <property type="entry name" value="P-loop containing nucleoside triphosphate hydrolases"/>
    <property type="match status" value="1"/>
</dbReference>
<dbReference type="PANTHER" id="PTHR47981:SF20">
    <property type="entry name" value="RAS-RELATED PROTEIN RAB-7A"/>
    <property type="match status" value="1"/>
</dbReference>
<evidence type="ECO:0000256" key="2">
    <source>
        <dbReference type="ARBA" id="ARBA00022741"/>
    </source>
</evidence>
<dbReference type="PROSITE" id="PS51419">
    <property type="entry name" value="RAB"/>
    <property type="match status" value="1"/>
</dbReference>
<dbReference type="GO" id="GO:0005525">
    <property type="term" value="F:GTP binding"/>
    <property type="evidence" value="ECO:0007669"/>
    <property type="project" value="UniProtKB-KW"/>
</dbReference>
<organism evidence="4 5">
    <name type="scientific">Stentor coeruleus</name>
    <dbReference type="NCBI Taxonomy" id="5963"/>
    <lineage>
        <taxon>Eukaryota</taxon>
        <taxon>Sar</taxon>
        <taxon>Alveolata</taxon>
        <taxon>Ciliophora</taxon>
        <taxon>Postciliodesmatophora</taxon>
        <taxon>Heterotrichea</taxon>
        <taxon>Heterotrichida</taxon>
        <taxon>Stentoridae</taxon>
        <taxon>Stentor</taxon>
    </lineage>
</organism>
<reference evidence="4 5" key="1">
    <citation type="submission" date="2016-11" db="EMBL/GenBank/DDBJ databases">
        <title>The macronuclear genome of Stentor coeruleus: a giant cell with tiny introns.</title>
        <authorList>
            <person name="Slabodnick M."/>
            <person name="Ruby J.G."/>
            <person name="Reiff S.B."/>
            <person name="Swart E.C."/>
            <person name="Gosai S."/>
            <person name="Prabakaran S."/>
            <person name="Witkowska E."/>
            <person name="Larue G.E."/>
            <person name="Fisher S."/>
            <person name="Freeman R.M."/>
            <person name="Gunawardena J."/>
            <person name="Chu W."/>
            <person name="Stover N.A."/>
            <person name="Gregory B.D."/>
            <person name="Nowacki M."/>
            <person name="Derisi J."/>
            <person name="Roy S.W."/>
            <person name="Marshall W.F."/>
            <person name="Sood P."/>
        </authorList>
    </citation>
    <scope>NUCLEOTIDE SEQUENCE [LARGE SCALE GENOMIC DNA]</scope>
    <source>
        <strain evidence="4">WM001</strain>
    </source>
</reference>
<evidence type="ECO:0000313" key="5">
    <source>
        <dbReference type="Proteomes" id="UP000187209"/>
    </source>
</evidence>
<keyword evidence="3" id="KW-0342">GTP-binding</keyword>
<dbReference type="EMBL" id="MPUH01000648">
    <property type="protein sequence ID" value="OMJ76146.1"/>
    <property type="molecule type" value="Genomic_DNA"/>
</dbReference>
<dbReference type="SMART" id="SM00174">
    <property type="entry name" value="RHO"/>
    <property type="match status" value="1"/>
</dbReference>
<dbReference type="Pfam" id="PF00071">
    <property type="entry name" value="Ras"/>
    <property type="match status" value="1"/>
</dbReference>
<dbReference type="InterPro" id="IPR027417">
    <property type="entry name" value="P-loop_NTPase"/>
</dbReference>
<sequence length="176" mass="19890">MGENRRFLFKVPLLGTACTGKTQIMNRYTFNRFSQAYRSTIGADFLTKELEFEGKTGIIQMWDTAGQERFQSLGIAFLRGSDAVILVYSCDSHESFEGLNEIFEQNKDSYGSEPIYAVFANKKESNDRQVTYEEGLQYATSIGAVFFEVSALTGENIDEAFKVVMKKCLLKLEESS</sequence>
<comment type="similarity">
    <text evidence="1">Belongs to the small GTPase superfamily. Rab family.</text>
</comment>
<evidence type="ECO:0000313" key="4">
    <source>
        <dbReference type="EMBL" id="OMJ76146.1"/>
    </source>
</evidence>
<dbReference type="SMART" id="SM00173">
    <property type="entry name" value="RAS"/>
    <property type="match status" value="1"/>
</dbReference>
<dbReference type="OrthoDB" id="421062at2759"/>
<dbReference type="PRINTS" id="PR00449">
    <property type="entry name" value="RASTRNSFRMNG"/>
</dbReference>
<dbReference type="InterPro" id="IPR005225">
    <property type="entry name" value="Small_GTP-bd"/>
</dbReference>
<proteinExistence type="inferred from homology"/>
<dbReference type="Proteomes" id="UP000187209">
    <property type="component" value="Unassembled WGS sequence"/>
</dbReference>
<protein>
    <submittedName>
        <fullName evidence="4">Uncharacterized protein</fullName>
    </submittedName>
</protein>
<dbReference type="PROSITE" id="PS51421">
    <property type="entry name" value="RAS"/>
    <property type="match status" value="1"/>
</dbReference>
<dbReference type="CDD" id="cd00154">
    <property type="entry name" value="Rab"/>
    <property type="match status" value="1"/>
</dbReference>
<dbReference type="Gene3D" id="3.40.50.300">
    <property type="entry name" value="P-loop containing nucleotide triphosphate hydrolases"/>
    <property type="match status" value="1"/>
</dbReference>
<dbReference type="GO" id="GO:0003924">
    <property type="term" value="F:GTPase activity"/>
    <property type="evidence" value="ECO:0007669"/>
    <property type="project" value="InterPro"/>
</dbReference>
<comment type="caution">
    <text evidence="4">The sequence shown here is derived from an EMBL/GenBank/DDBJ whole genome shotgun (WGS) entry which is preliminary data.</text>
</comment>